<dbReference type="EMBL" id="CP041038">
    <property type="protein sequence ID" value="QDE37663.1"/>
    <property type="molecule type" value="Genomic_DNA"/>
</dbReference>
<dbReference type="Proteomes" id="UP000320536">
    <property type="component" value="Chromosome"/>
</dbReference>
<protein>
    <recommendedName>
        <fullName evidence="3">IncA family protein</fullName>
    </recommendedName>
</protein>
<sequence>MVLVGTLIGALVFFALPTSITLVALVSIALLASVILLSMAMYNLVSQSRRVSNHAQLCEENTRLQAEIIELREKLSFEV</sequence>
<proteinExistence type="predicted"/>
<reference evidence="1 2" key="1">
    <citation type="journal article" date="2020" name="Data Brief">
        <title>Data of de novo genome assembly of the Chlamydia psittaci strain isolated from the livestock in Volga Region, Russian Federation.</title>
        <authorList>
            <person name="Feodorova V.A."/>
            <person name="Zaitsev S.S."/>
            <person name="Khizhnyakova M.A."/>
            <person name="Saltykov Y.V."/>
            <person name="Evstifeev V.V."/>
            <person name="Khusainov F.M."/>
            <person name="Yakovlev S.I."/>
            <person name="Larionova O.S."/>
            <person name="Motin V.L."/>
        </authorList>
    </citation>
    <scope>NUCLEOTIDE SEQUENCE [LARGE SCALE GENOMIC DNA]</scope>
    <source>
        <strain evidence="1 2">Rostinovo-70</strain>
    </source>
</reference>
<organism evidence="1 2">
    <name type="scientific">Chlamydophila parapsittaci</name>
    <dbReference type="NCBI Taxonomy" id="344886"/>
    <lineage>
        <taxon>Bacteria</taxon>
        <taxon>Pseudomonadati</taxon>
        <taxon>Chlamydiota</taxon>
        <taxon>Chlamydiia</taxon>
        <taxon>Chlamydiales</taxon>
        <taxon>Chlamydiaceae</taxon>
        <taxon>Chlamydia/Chlamydophila group</taxon>
        <taxon>Chlamydia</taxon>
    </lineage>
</organism>
<gene>
    <name evidence="1" type="ORF">FI836_01575</name>
</gene>
<evidence type="ECO:0000313" key="2">
    <source>
        <dbReference type="Proteomes" id="UP000320536"/>
    </source>
</evidence>
<keyword evidence="2" id="KW-1185">Reference proteome</keyword>
<name>A0ABX5VYL1_9CHLA</name>
<accession>A0ABX5VYL1</accession>
<evidence type="ECO:0008006" key="3">
    <source>
        <dbReference type="Google" id="ProtNLM"/>
    </source>
</evidence>
<evidence type="ECO:0000313" key="1">
    <source>
        <dbReference type="EMBL" id="QDE37663.1"/>
    </source>
</evidence>